<sequence>MDDDSSDELSVNDKLRQLTDENSRLYKLLAEKDLEIKRIQNKFENEKTLSSINLNSGDAAAMKIIELSKKIREQTSEIEVERNKVRQLQKKCSEHERQMQSNKKEFLSPEIEKTELELKVNVYLKFNFNF</sequence>
<evidence type="ECO:0000313" key="4">
    <source>
        <dbReference type="Proteomes" id="UP000015101"/>
    </source>
</evidence>
<keyword evidence="1" id="KW-0175">Coiled coil</keyword>
<dbReference type="EMBL" id="KB097106">
    <property type="protein sequence ID" value="ESN99573.1"/>
    <property type="molecule type" value="Genomic_DNA"/>
</dbReference>
<evidence type="ECO:0008006" key="5">
    <source>
        <dbReference type="Google" id="ProtNLM"/>
    </source>
</evidence>
<dbReference type="CTD" id="20205951"/>
<reference evidence="2 4" key="2">
    <citation type="journal article" date="2013" name="Nature">
        <title>Insights into bilaterian evolution from three spiralian genomes.</title>
        <authorList>
            <person name="Simakov O."/>
            <person name="Marletaz F."/>
            <person name="Cho S.J."/>
            <person name="Edsinger-Gonzales E."/>
            <person name="Havlak P."/>
            <person name="Hellsten U."/>
            <person name="Kuo D.H."/>
            <person name="Larsson T."/>
            <person name="Lv J."/>
            <person name="Arendt D."/>
            <person name="Savage R."/>
            <person name="Osoegawa K."/>
            <person name="de Jong P."/>
            <person name="Grimwood J."/>
            <person name="Chapman J.A."/>
            <person name="Shapiro H."/>
            <person name="Aerts A."/>
            <person name="Otillar R.P."/>
            <person name="Terry A.Y."/>
            <person name="Boore J.L."/>
            <person name="Grigoriev I.V."/>
            <person name="Lindberg D.R."/>
            <person name="Seaver E.C."/>
            <person name="Weisblat D.A."/>
            <person name="Putnam N.H."/>
            <person name="Rokhsar D.S."/>
        </authorList>
    </citation>
    <scope>NUCLEOTIDE SEQUENCE</scope>
</reference>
<organism evidence="3 4">
    <name type="scientific">Helobdella robusta</name>
    <name type="common">Californian leech</name>
    <dbReference type="NCBI Taxonomy" id="6412"/>
    <lineage>
        <taxon>Eukaryota</taxon>
        <taxon>Metazoa</taxon>
        <taxon>Spiralia</taxon>
        <taxon>Lophotrochozoa</taxon>
        <taxon>Annelida</taxon>
        <taxon>Clitellata</taxon>
        <taxon>Hirudinea</taxon>
        <taxon>Rhynchobdellida</taxon>
        <taxon>Glossiphoniidae</taxon>
        <taxon>Helobdella</taxon>
    </lineage>
</organism>
<dbReference type="Proteomes" id="UP000015101">
    <property type="component" value="Unassembled WGS sequence"/>
</dbReference>
<name>T1FAV2_HELRO</name>
<dbReference type="PANTHER" id="PTHR31935">
    <property type="entry name" value="COILED-COIL DOMAIN-CONTAINING PROTEIN 13"/>
    <property type="match status" value="1"/>
</dbReference>
<dbReference type="InterPro" id="IPR038929">
    <property type="entry name" value="CCDC13"/>
</dbReference>
<accession>T1FAV2</accession>
<reference evidence="4" key="1">
    <citation type="submission" date="2012-12" db="EMBL/GenBank/DDBJ databases">
        <authorList>
            <person name="Hellsten U."/>
            <person name="Grimwood J."/>
            <person name="Chapman J.A."/>
            <person name="Shapiro H."/>
            <person name="Aerts A."/>
            <person name="Otillar R.P."/>
            <person name="Terry A.Y."/>
            <person name="Boore J.L."/>
            <person name="Simakov O."/>
            <person name="Marletaz F."/>
            <person name="Cho S.-J."/>
            <person name="Edsinger-Gonzales E."/>
            <person name="Havlak P."/>
            <person name="Kuo D.-H."/>
            <person name="Larsson T."/>
            <person name="Lv J."/>
            <person name="Arendt D."/>
            <person name="Savage R."/>
            <person name="Osoegawa K."/>
            <person name="de Jong P."/>
            <person name="Lindberg D.R."/>
            <person name="Seaver E.C."/>
            <person name="Weisblat D.A."/>
            <person name="Putnam N.H."/>
            <person name="Grigoriev I.V."/>
            <person name="Rokhsar D.S."/>
        </authorList>
    </citation>
    <scope>NUCLEOTIDE SEQUENCE</scope>
</reference>
<feature type="coiled-coil region" evidence="1">
    <location>
        <begin position="64"/>
        <end position="105"/>
    </location>
</feature>
<dbReference type="STRING" id="6412.T1FAV2"/>
<protein>
    <recommendedName>
        <fullName evidence="5">Janus kinase and microtubule-interacting protein C-terminal domain-containing protein</fullName>
    </recommendedName>
</protein>
<dbReference type="EnsemblMetazoa" id="HelroT176741">
    <property type="protein sequence ID" value="HelroP176741"/>
    <property type="gene ID" value="HelroG176741"/>
</dbReference>
<proteinExistence type="predicted"/>
<dbReference type="InParanoid" id="T1FAV2"/>
<dbReference type="HOGENOM" id="CLU_1940380_0_0_1"/>
<dbReference type="EMBL" id="AMQM01005815">
    <property type="status" value="NOT_ANNOTATED_CDS"/>
    <property type="molecule type" value="Genomic_DNA"/>
</dbReference>
<keyword evidence="4" id="KW-1185">Reference proteome</keyword>
<dbReference type="RefSeq" id="XP_009022338.1">
    <property type="nucleotide sequence ID" value="XM_009024090.1"/>
</dbReference>
<dbReference type="KEGG" id="hro:HELRODRAFT_176741"/>
<dbReference type="AlphaFoldDB" id="T1FAV2"/>
<reference evidence="3" key="3">
    <citation type="submission" date="2015-06" db="UniProtKB">
        <authorList>
            <consortium name="EnsemblMetazoa"/>
        </authorList>
    </citation>
    <scope>IDENTIFICATION</scope>
</reference>
<dbReference type="OrthoDB" id="10258312at2759"/>
<evidence type="ECO:0000256" key="1">
    <source>
        <dbReference type="SAM" id="Coils"/>
    </source>
</evidence>
<evidence type="ECO:0000313" key="3">
    <source>
        <dbReference type="EnsemblMetazoa" id="HelroP176741"/>
    </source>
</evidence>
<evidence type="ECO:0000313" key="2">
    <source>
        <dbReference type="EMBL" id="ESN99573.1"/>
    </source>
</evidence>
<dbReference type="PANTHER" id="PTHR31935:SF1">
    <property type="entry name" value="COILED-COIL DOMAIN-CONTAINING PROTEIN 13"/>
    <property type="match status" value="1"/>
</dbReference>
<gene>
    <name evidence="3" type="primary">20205951</name>
    <name evidence="2" type="ORF">HELRODRAFT_176741</name>
</gene>
<dbReference type="GeneID" id="20205951"/>